<protein>
    <submittedName>
        <fullName evidence="2">Uncharacterized protein</fullName>
    </submittedName>
</protein>
<dbReference type="EMBL" id="GBRH01158847">
    <property type="protein sequence ID" value="JAE39049.1"/>
    <property type="molecule type" value="Transcribed_RNA"/>
</dbReference>
<reference evidence="2" key="1">
    <citation type="submission" date="2014-09" db="EMBL/GenBank/DDBJ databases">
        <authorList>
            <person name="Magalhaes I.L.F."/>
            <person name="Oliveira U."/>
            <person name="Santos F.R."/>
            <person name="Vidigal T.H.D.A."/>
            <person name="Brescovit A.D."/>
            <person name="Santos A.J."/>
        </authorList>
    </citation>
    <scope>NUCLEOTIDE SEQUENCE</scope>
    <source>
        <tissue evidence="2">Shoot tissue taken approximately 20 cm above the soil surface</tissue>
    </source>
</reference>
<accession>A0A0A9HT93</accession>
<name>A0A0A9HT93_ARUDO</name>
<proteinExistence type="predicted"/>
<organism evidence="2">
    <name type="scientific">Arundo donax</name>
    <name type="common">Giant reed</name>
    <name type="synonym">Donax arundinaceus</name>
    <dbReference type="NCBI Taxonomy" id="35708"/>
    <lineage>
        <taxon>Eukaryota</taxon>
        <taxon>Viridiplantae</taxon>
        <taxon>Streptophyta</taxon>
        <taxon>Embryophyta</taxon>
        <taxon>Tracheophyta</taxon>
        <taxon>Spermatophyta</taxon>
        <taxon>Magnoliopsida</taxon>
        <taxon>Liliopsida</taxon>
        <taxon>Poales</taxon>
        <taxon>Poaceae</taxon>
        <taxon>PACMAD clade</taxon>
        <taxon>Arundinoideae</taxon>
        <taxon>Arundineae</taxon>
        <taxon>Arundo</taxon>
    </lineage>
</organism>
<feature type="compositionally biased region" description="Basic residues" evidence="1">
    <location>
        <begin position="44"/>
        <end position="53"/>
    </location>
</feature>
<sequence length="53" mass="5748">MLSLLSRRGGAHLRHLLDQADRVSCPRGLQAVLPSAPLPPGRPGRFHLRGLLS</sequence>
<evidence type="ECO:0000256" key="1">
    <source>
        <dbReference type="SAM" id="MobiDB-lite"/>
    </source>
</evidence>
<evidence type="ECO:0000313" key="2">
    <source>
        <dbReference type="EMBL" id="JAE39049.1"/>
    </source>
</evidence>
<reference evidence="2" key="2">
    <citation type="journal article" date="2015" name="Data Brief">
        <title>Shoot transcriptome of the giant reed, Arundo donax.</title>
        <authorList>
            <person name="Barrero R.A."/>
            <person name="Guerrero F.D."/>
            <person name="Moolhuijzen P."/>
            <person name="Goolsby J.A."/>
            <person name="Tidwell J."/>
            <person name="Bellgard S.E."/>
            <person name="Bellgard M.I."/>
        </authorList>
    </citation>
    <scope>NUCLEOTIDE SEQUENCE</scope>
    <source>
        <tissue evidence="2">Shoot tissue taken approximately 20 cm above the soil surface</tissue>
    </source>
</reference>
<dbReference type="AlphaFoldDB" id="A0A0A9HT93"/>
<feature type="region of interest" description="Disordered" evidence="1">
    <location>
        <begin position="31"/>
        <end position="53"/>
    </location>
</feature>